<dbReference type="CDD" id="cd09274">
    <property type="entry name" value="RNase_HI_RT_Ty3"/>
    <property type="match status" value="1"/>
</dbReference>
<dbReference type="GO" id="GO:0004190">
    <property type="term" value="F:aspartic-type endopeptidase activity"/>
    <property type="evidence" value="ECO:0007669"/>
    <property type="project" value="UniProtKB-KW"/>
</dbReference>
<dbReference type="InterPro" id="IPR036875">
    <property type="entry name" value="Znf_CCHC_sf"/>
</dbReference>
<evidence type="ECO:0000259" key="11">
    <source>
        <dbReference type="PROSITE" id="PS50175"/>
    </source>
</evidence>
<comment type="caution">
    <text evidence="14">The sequence shown here is derived from an EMBL/GenBank/DDBJ whole genome shotgun (WGS) entry which is preliminary data.</text>
</comment>
<keyword evidence="1" id="KW-0645">Protease</keyword>
<dbReference type="FunFam" id="3.30.70.270:FF:000020">
    <property type="entry name" value="Transposon Tf2-6 polyprotein-like Protein"/>
    <property type="match status" value="1"/>
</dbReference>
<dbReference type="Pfam" id="PF13650">
    <property type="entry name" value="Asp_protease_2"/>
    <property type="match status" value="1"/>
</dbReference>
<organism evidence="14 15">
    <name type="scientific">Adineta ricciae</name>
    <name type="common">Rotifer</name>
    <dbReference type="NCBI Taxonomy" id="249248"/>
    <lineage>
        <taxon>Eukaryota</taxon>
        <taxon>Metazoa</taxon>
        <taxon>Spiralia</taxon>
        <taxon>Gnathifera</taxon>
        <taxon>Rotifera</taxon>
        <taxon>Eurotatoria</taxon>
        <taxon>Bdelloidea</taxon>
        <taxon>Adinetida</taxon>
        <taxon>Adinetidae</taxon>
        <taxon>Adineta</taxon>
    </lineage>
</organism>
<dbReference type="Pfam" id="PF17919">
    <property type="entry name" value="RT_RNaseH_2"/>
    <property type="match status" value="1"/>
</dbReference>
<dbReference type="Gene3D" id="4.10.60.10">
    <property type="entry name" value="Zinc finger, CCHC-type"/>
    <property type="match status" value="1"/>
</dbReference>
<dbReference type="Pfam" id="PF00078">
    <property type="entry name" value="RVT_1"/>
    <property type="match status" value="1"/>
</dbReference>
<evidence type="ECO:0000259" key="12">
    <source>
        <dbReference type="PROSITE" id="PS50878"/>
    </source>
</evidence>
<keyword evidence="2" id="KW-0808">Transferase</keyword>
<dbReference type="GO" id="GO:0003677">
    <property type="term" value="F:DNA binding"/>
    <property type="evidence" value="ECO:0007669"/>
    <property type="project" value="UniProtKB-KW"/>
</dbReference>
<dbReference type="Gene3D" id="1.10.340.70">
    <property type="match status" value="1"/>
</dbReference>
<dbReference type="PANTHER" id="PTHR37984">
    <property type="entry name" value="PROTEIN CBG26694"/>
    <property type="match status" value="1"/>
</dbReference>
<dbReference type="Gene3D" id="3.10.20.370">
    <property type="match status" value="1"/>
</dbReference>
<dbReference type="CDD" id="cd05484">
    <property type="entry name" value="retropepsin_like_LTR_2"/>
    <property type="match status" value="1"/>
</dbReference>
<evidence type="ECO:0000256" key="8">
    <source>
        <dbReference type="ARBA" id="ARBA00023125"/>
    </source>
</evidence>
<name>A0A816CY41_ADIRI</name>
<feature type="region of interest" description="Disordered" evidence="10">
    <location>
        <begin position="211"/>
        <end position="243"/>
    </location>
</feature>
<evidence type="ECO:0000313" key="14">
    <source>
        <dbReference type="EMBL" id="CAF1627648.1"/>
    </source>
</evidence>
<accession>A0A816CY41</accession>
<gene>
    <name evidence="14" type="ORF">XAT740_LOCUS51130</name>
</gene>
<feature type="domain" description="Peptidase A2" evidence="11">
    <location>
        <begin position="312"/>
        <end position="389"/>
    </location>
</feature>
<dbReference type="InterPro" id="IPR034128">
    <property type="entry name" value="K02A2.6-like"/>
</dbReference>
<keyword evidence="7" id="KW-0378">Hydrolase</keyword>
<dbReference type="SUPFAM" id="SSF50630">
    <property type="entry name" value="Acid proteases"/>
    <property type="match status" value="1"/>
</dbReference>
<feature type="domain" description="Integrase catalytic" evidence="13">
    <location>
        <begin position="1063"/>
        <end position="1164"/>
    </location>
</feature>
<dbReference type="InterPro" id="IPR012337">
    <property type="entry name" value="RNaseH-like_sf"/>
</dbReference>
<dbReference type="InterPro" id="IPR036397">
    <property type="entry name" value="RNaseH_sf"/>
</dbReference>
<dbReference type="FunFam" id="3.10.20.370:FF:000001">
    <property type="entry name" value="Retrovirus-related Pol polyprotein from transposon 17.6-like protein"/>
    <property type="match status" value="1"/>
</dbReference>
<dbReference type="PANTHER" id="PTHR37984:SF5">
    <property type="entry name" value="PROTEIN NYNRIN-LIKE"/>
    <property type="match status" value="1"/>
</dbReference>
<keyword evidence="6" id="KW-0255">Endonuclease</keyword>
<dbReference type="PROSITE" id="PS50175">
    <property type="entry name" value="ASP_PROT_RETROV"/>
    <property type="match status" value="1"/>
</dbReference>
<evidence type="ECO:0000313" key="15">
    <source>
        <dbReference type="Proteomes" id="UP000663828"/>
    </source>
</evidence>
<dbReference type="PROSITE" id="PS50994">
    <property type="entry name" value="INTEGRASE"/>
    <property type="match status" value="1"/>
</dbReference>
<dbReference type="InterPro" id="IPR001584">
    <property type="entry name" value="Integrase_cat-core"/>
</dbReference>
<dbReference type="CDD" id="cd01647">
    <property type="entry name" value="RT_LTR"/>
    <property type="match status" value="1"/>
</dbReference>
<proteinExistence type="predicted"/>
<evidence type="ECO:0000256" key="1">
    <source>
        <dbReference type="ARBA" id="ARBA00022670"/>
    </source>
</evidence>
<dbReference type="InterPro" id="IPR041577">
    <property type="entry name" value="RT_RNaseH_2"/>
</dbReference>
<evidence type="ECO:0000256" key="6">
    <source>
        <dbReference type="ARBA" id="ARBA00022759"/>
    </source>
</evidence>
<evidence type="ECO:0000256" key="7">
    <source>
        <dbReference type="ARBA" id="ARBA00022801"/>
    </source>
</evidence>
<evidence type="ECO:0008006" key="16">
    <source>
        <dbReference type="Google" id="ProtNLM"/>
    </source>
</evidence>
<dbReference type="InterPro" id="IPR050951">
    <property type="entry name" value="Retrovirus_Pol_polyprotein"/>
</dbReference>
<dbReference type="PROSITE" id="PS50878">
    <property type="entry name" value="RT_POL"/>
    <property type="match status" value="1"/>
</dbReference>
<dbReference type="InterPro" id="IPR001878">
    <property type="entry name" value="Znf_CCHC"/>
</dbReference>
<evidence type="ECO:0000256" key="9">
    <source>
        <dbReference type="ARBA" id="ARBA00023268"/>
    </source>
</evidence>
<evidence type="ECO:0000256" key="5">
    <source>
        <dbReference type="ARBA" id="ARBA00022750"/>
    </source>
</evidence>
<keyword evidence="9" id="KW-0511">Multifunctional enzyme</keyword>
<evidence type="ECO:0000259" key="13">
    <source>
        <dbReference type="PROSITE" id="PS50994"/>
    </source>
</evidence>
<sequence length="1289" mass="146970">MSTTESIMANTSATVSSTLTLHGFDPRTTSWESYRDRLLFYFKANRINVNDAKKALLLWAIGDTVYSLLESLVAPARLTDEEVSYDDIVAKLDQHYDSTKNIMTASFDFYSCYQKPGQSFQEWKGELCSKLKHCGFTSSCLAKKPQDRALRDMYVIGLHDVKIRQALLKETDPDLDKAERIIQTAERLQADLKQFDNAHKRNEFQVAKLHNGKWNRQNKQQQNQRNNNTNNKPSSPSKACDGCGSTSHTRVNCTYKDIVCNNCKRKGHLSRVCRQKKDSVQVKHISTVYRVDSKNTMPHAVTMNLQVNDCSTEMELDTGALHTIIDKSTWQKIGCPRIQPSKLQLRCYGGTILNIMGECLVNVKYDNRSMQLPVVVVQDPRPSLLGLNWIHRLKVDLNRIIFDTDMSVTGLHRILDDSDLQQIIHKHQNVLNTELGHCSKIKAHIQLKPDAHPKFFKSRTIPFAYMDAIRDEIQRNLSAGIIEPIDISDWAAPIVPVKKPNGKIRICGDYKVTLNPQMMIDQYPIPTIDELLARLDNGVKFTKLDLSDAYLQIELDEDSKKLVVINTPIGLFRYNRMPFGIANAPAIFQKLIDQIITGIPNTVAYLDDILITWKTTADHLQTLDTVLARLADFGLTCNPSKCSFFKDEVNYLGFIIDQHGRRPDPTRVDAIVRMPVPQNIKQLEAFIGKVNYYGNFIENFSAKCKVLNTLRQSDVTWHWSTQCQQAFESLLNEISSATLLVHFDKKLPLILSTDASQYGIGAVLAHRYSDNSERPIAHASRTLTKAEQNYSQTEKEALSIVYGIKKFHQYLAGRYFELVTDHKPLLSIFNPVKPLPVTALNRLQRWAIFLMGYSYTIQYKSTTRHSNADALSRLPAPDDHSVVDDDTLTVNFIQNELAANWPVTAAEIATATDKDQLLDTVRKFTISEWPQKVDLKQPGIRSYFNSRISLSVVNGCLLRDMQVVIPTSLRPKVLRKLHDTHIGVVKMKQLARSYCWWPGINTDIERLVRTCTPCSQIQPIPKQEFKSWDEPMDSWSRVHMDFLGPIWNSKWLVLIDAKSKFPVVIDMGNDTTGTNLIDGLEKVFDWLGPAETLGITHVTTAPYHPASNGIAERFVRSFKEALTKELNSGATDKNTTVRRILRNYRWTPHTITGKRPVELIFKHSIRTELDLMKPVVTSDTTDKSKFSIGQFVWMAKHQLNKRPQWIPAIVTDHVGSMMYMVQTTDGQRHKRHQNQLHHRFSSHNSSIDDLSLPDEIESSSSPAEPTIPAPVQQPRYPQRNRRPPDRYQP</sequence>
<dbReference type="GO" id="GO:0008270">
    <property type="term" value="F:zinc ion binding"/>
    <property type="evidence" value="ECO:0007669"/>
    <property type="project" value="InterPro"/>
</dbReference>
<keyword evidence="3" id="KW-0548">Nucleotidyltransferase</keyword>
<evidence type="ECO:0000256" key="3">
    <source>
        <dbReference type="ARBA" id="ARBA00022695"/>
    </source>
</evidence>
<feature type="compositionally biased region" description="Low complexity" evidence="10">
    <location>
        <begin position="215"/>
        <end position="232"/>
    </location>
</feature>
<dbReference type="Pfam" id="PF17921">
    <property type="entry name" value="Integrase_H2C2"/>
    <property type="match status" value="1"/>
</dbReference>
<dbReference type="Gene3D" id="2.40.70.10">
    <property type="entry name" value="Acid Proteases"/>
    <property type="match status" value="1"/>
</dbReference>
<dbReference type="InterPro" id="IPR001995">
    <property type="entry name" value="Peptidase_A2_cat"/>
</dbReference>
<keyword evidence="15" id="KW-1185">Reference proteome</keyword>
<dbReference type="SUPFAM" id="SSF56672">
    <property type="entry name" value="DNA/RNA polymerases"/>
    <property type="match status" value="1"/>
</dbReference>
<dbReference type="SUPFAM" id="SSF57756">
    <property type="entry name" value="Retrovirus zinc finger-like domains"/>
    <property type="match status" value="1"/>
</dbReference>
<reference evidence="14" key="1">
    <citation type="submission" date="2021-02" db="EMBL/GenBank/DDBJ databases">
        <authorList>
            <person name="Nowell W R."/>
        </authorList>
    </citation>
    <scope>NUCLEOTIDE SEQUENCE</scope>
</reference>
<dbReference type="FunFam" id="1.10.340.70:FF:000003">
    <property type="entry name" value="Protein CBG25708"/>
    <property type="match status" value="1"/>
</dbReference>
<dbReference type="Gene3D" id="3.10.10.10">
    <property type="entry name" value="HIV Type 1 Reverse Transcriptase, subunit A, domain 1"/>
    <property type="match status" value="1"/>
</dbReference>
<feature type="domain" description="Reverse transcriptase" evidence="12">
    <location>
        <begin position="478"/>
        <end position="656"/>
    </location>
</feature>
<evidence type="ECO:0000256" key="4">
    <source>
        <dbReference type="ARBA" id="ARBA00022722"/>
    </source>
</evidence>
<keyword evidence="8" id="KW-0238">DNA-binding</keyword>
<keyword evidence="5" id="KW-0064">Aspartyl protease</keyword>
<dbReference type="InterPro" id="IPR043128">
    <property type="entry name" value="Rev_trsase/Diguanyl_cyclase"/>
</dbReference>
<dbReference type="InterPro" id="IPR043502">
    <property type="entry name" value="DNA/RNA_pol_sf"/>
</dbReference>
<dbReference type="InterPro" id="IPR041588">
    <property type="entry name" value="Integrase_H2C2"/>
</dbReference>
<protein>
    <recommendedName>
        <fullName evidence="16">Reverse transcriptase</fullName>
    </recommendedName>
</protein>
<feature type="region of interest" description="Disordered" evidence="10">
    <location>
        <begin position="1224"/>
        <end position="1289"/>
    </location>
</feature>
<evidence type="ECO:0000256" key="2">
    <source>
        <dbReference type="ARBA" id="ARBA00022679"/>
    </source>
</evidence>
<keyword evidence="4" id="KW-0540">Nuclease</keyword>
<dbReference type="Gene3D" id="3.30.70.270">
    <property type="match status" value="2"/>
</dbReference>
<evidence type="ECO:0000256" key="10">
    <source>
        <dbReference type="SAM" id="MobiDB-lite"/>
    </source>
</evidence>
<feature type="compositionally biased region" description="Basic residues" evidence="10">
    <location>
        <begin position="1228"/>
        <end position="1241"/>
    </location>
</feature>
<dbReference type="InterPro" id="IPR021109">
    <property type="entry name" value="Peptidase_aspartic_dom_sf"/>
</dbReference>
<dbReference type="GO" id="GO:0015074">
    <property type="term" value="P:DNA integration"/>
    <property type="evidence" value="ECO:0007669"/>
    <property type="project" value="InterPro"/>
</dbReference>
<dbReference type="SUPFAM" id="SSF53098">
    <property type="entry name" value="Ribonuclease H-like"/>
    <property type="match status" value="1"/>
</dbReference>
<dbReference type="GO" id="GO:0004519">
    <property type="term" value="F:endonuclease activity"/>
    <property type="evidence" value="ECO:0007669"/>
    <property type="project" value="UniProtKB-KW"/>
</dbReference>
<dbReference type="GO" id="GO:0006508">
    <property type="term" value="P:proteolysis"/>
    <property type="evidence" value="ECO:0007669"/>
    <property type="project" value="UniProtKB-KW"/>
</dbReference>
<dbReference type="EMBL" id="CAJNOR010008042">
    <property type="protein sequence ID" value="CAF1627648.1"/>
    <property type="molecule type" value="Genomic_DNA"/>
</dbReference>
<dbReference type="SMART" id="SM00343">
    <property type="entry name" value="ZnF_C2HC"/>
    <property type="match status" value="2"/>
</dbReference>
<dbReference type="InterPro" id="IPR000477">
    <property type="entry name" value="RT_dom"/>
</dbReference>
<dbReference type="GO" id="GO:0016779">
    <property type="term" value="F:nucleotidyltransferase activity"/>
    <property type="evidence" value="ECO:0007669"/>
    <property type="project" value="UniProtKB-KW"/>
</dbReference>
<dbReference type="Proteomes" id="UP000663828">
    <property type="component" value="Unassembled WGS sequence"/>
</dbReference>
<dbReference type="Gene3D" id="3.30.420.10">
    <property type="entry name" value="Ribonuclease H-like superfamily/Ribonuclease H"/>
    <property type="match status" value="1"/>
</dbReference>